<reference evidence="12" key="2">
    <citation type="submission" date="2019-06" db="EMBL/GenBank/DDBJ databases">
        <title>Genomics analysis of Aphanomyces spp. identifies a new class of oomycete effector associated with host adaptation.</title>
        <authorList>
            <person name="Gaulin E."/>
        </authorList>
    </citation>
    <scope>NUCLEOTIDE SEQUENCE</scope>
    <source>
        <strain evidence="12">CBS 578.67</strain>
    </source>
</reference>
<dbReference type="OrthoDB" id="66784at2759"/>
<dbReference type="EMBL" id="CAADRA010005174">
    <property type="protein sequence ID" value="VFT86508.1"/>
    <property type="molecule type" value="Genomic_DNA"/>
</dbReference>
<protein>
    <recommendedName>
        <fullName evidence="3">glucan endo-1,3-beta-D-glucosidase</fullName>
        <ecNumber evidence="3">3.2.1.39</ecNumber>
    </recommendedName>
</protein>
<evidence type="ECO:0000256" key="3">
    <source>
        <dbReference type="ARBA" id="ARBA00012780"/>
    </source>
</evidence>
<dbReference type="GO" id="GO:0052861">
    <property type="term" value="F:endo-1,3(4)-beta-glucanase activity"/>
    <property type="evidence" value="ECO:0007669"/>
    <property type="project" value="InterPro"/>
</dbReference>
<dbReference type="InterPro" id="IPR040720">
    <property type="entry name" value="GH81_C"/>
</dbReference>
<dbReference type="PANTHER" id="PTHR31983:SF0">
    <property type="entry name" value="GLUCAN ENDO-1,3-BETA-D-GLUCOSIDASE 2"/>
    <property type="match status" value="1"/>
</dbReference>
<evidence type="ECO:0000313" key="14">
    <source>
        <dbReference type="Proteomes" id="UP000332933"/>
    </source>
</evidence>
<dbReference type="Pfam" id="PF03639">
    <property type="entry name" value="Glyco_hydro_81"/>
    <property type="match status" value="1"/>
</dbReference>
<evidence type="ECO:0000256" key="6">
    <source>
        <dbReference type="ARBA" id="ARBA00023295"/>
    </source>
</evidence>
<dbReference type="PANTHER" id="PTHR31983">
    <property type="entry name" value="ENDO-1,3(4)-BETA-GLUCANASE 1"/>
    <property type="match status" value="1"/>
</dbReference>
<reference evidence="13 14" key="1">
    <citation type="submission" date="2019-03" db="EMBL/GenBank/DDBJ databases">
        <authorList>
            <person name="Gaulin E."/>
            <person name="Dumas B."/>
        </authorList>
    </citation>
    <scope>NUCLEOTIDE SEQUENCE [LARGE SCALE GENOMIC DNA]</scope>
    <source>
        <strain evidence="13">CBS 568.67</strain>
    </source>
</reference>
<dbReference type="Pfam" id="PF17652">
    <property type="entry name" value="Glyco_hydro81C"/>
    <property type="match status" value="1"/>
</dbReference>
<dbReference type="Proteomes" id="UP000332933">
    <property type="component" value="Unassembled WGS sequence"/>
</dbReference>
<feature type="signal peptide" evidence="9">
    <location>
        <begin position="1"/>
        <end position="24"/>
    </location>
</feature>
<dbReference type="GO" id="GO:0071555">
    <property type="term" value="P:cell wall organization"/>
    <property type="evidence" value="ECO:0007669"/>
    <property type="project" value="UniProtKB-KW"/>
</dbReference>
<keyword evidence="5" id="KW-0119">Carbohydrate metabolism</keyword>
<dbReference type="EMBL" id="VJMH01005153">
    <property type="protein sequence ID" value="KAF0699853.1"/>
    <property type="molecule type" value="Genomic_DNA"/>
</dbReference>
<organism evidence="13 14">
    <name type="scientific">Aphanomyces stellatus</name>
    <dbReference type="NCBI Taxonomy" id="120398"/>
    <lineage>
        <taxon>Eukaryota</taxon>
        <taxon>Sar</taxon>
        <taxon>Stramenopiles</taxon>
        <taxon>Oomycota</taxon>
        <taxon>Saprolegniomycetes</taxon>
        <taxon>Saprolegniales</taxon>
        <taxon>Verrucalvaceae</taxon>
        <taxon>Aphanomyces</taxon>
    </lineage>
</organism>
<accession>A0A485KNM8</accession>
<evidence type="ECO:0000313" key="13">
    <source>
        <dbReference type="EMBL" id="VFT86508.1"/>
    </source>
</evidence>
<evidence type="ECO:0000256" key="8">
    <source>
        <dbReference type="ARBA" id="ARBA00023326"/>
    </source>
</evidence>
<dbReference type="GO" id="GO:0000272">
    <property type="term" value="P:polysaccharide catabolic process"/>
    <property type="evidence" value="ECO:0007669"/>
    <property type="project" value="UniProtKB-KW"/>
</dbReference>
<dbReference type="PROSITE" id="PS52008">
    <property type="entry name" value="GH81"/>
    <property type="match status" value="1"/>
</dbReference>
<proteinExistence type="inferred from homology"/>
<comment type="similarity">
    <text evidence="2">Belongs to the glycosyl hydrolase 81 family.</text>
</comment>
<comment type="catalytic activity">
    <reaction evidence="1">
        <text>Hydrolysis of (1-&gt;3)-beta-D-glucosidic linkages in (1-&gt;3)-beta-D-glucans.</text>
        <dbReference type="EC" id="3.2.1.39"/>
    </reaction>
</comment>
<dbReference type="InterPro" id="IPR005200">
    <property type="entry name" value="Endo-beta-glucanase"/>
</dbReference>
<evidence type="ECO:0000259" key="10">
    <source>
        <dbReference type="Pfam" id="PF03639"/>
    </source>
</evidence>
<name>A0A485KNM8_9STRA</name>
<keyword evidence="7" id="KW-0961">Cell wall biogenesis/degradation</keyword>
<evidence type="ECO:0000256" key="7">
    <source>
        <dbReference type="ARBA" id="ARBA00023316"/>
    </source>
</evidence>
<dbReference type="Gene3D" id="1.10.287.1170">
    <property type="entry name" value="glycoside hydrolase family 81 endo-[beta] glucanase"/>
    <property type="match status" value="1"/>
</dbReference>
<dbReference type="InterPro" id="IPR040451">
    <property type="entry name" value="GH81_N"/>
</dbReference>
<keyword evidence="9" id="KW-0732">Signal</keyword>
<keyword evidence="14" id="KW-1185">Reference proteome</keyword>
<feature type="domain" description="Glycosyl hydrolase family 81 N-terminal" evidence="10">
    <location>
        <begin position="57"/>
        <end position="347"/>
    </location>
</feature>
<gene>
    <name evidence="13" type="primary">Aste57867_9629</name>
    <name evidence="12" type="ORF">As57867_009591</name>
    <name evidence="13" type="ORF">ASTE57867_9629</name>
</gene>
<keyword evidence="4" id="KW-0378">Hydrolase</keyword>
<evidence type="ECO:0000313" key="12">
    <source>
        <dbReference type="EMBL" id="KAF0699853.1"/>
    </source>
</evidence>
<dbReference type="EC" id="3.2.1.39" evidence="3"/>
<sequence>MTITTTSRFLAASVVVVVVASSRGTTPLDWSAPPTTLFNASADHDWLAPPRNLHPAIRSSNIPIPTNRWWGNLISTGNEVLRVWTNPYSISVVPSGLQVSYPAATRAFGGASGNGPTANRYYLHASLNDVTLAAVEFGSIKATTKFQVTKWDDLGVTLRKRLHHQKGADDTTPSMETSFVSGMAFAHATYSMLTPHLLSEHSMVTVNGKLLKEGEAIAGTKFVVAFNNGLTWVVYASSAITFTAHTKTQLVGTAAFTGSLQVALAKNPAVDIPMYDLYHDCTVQGGTTTQGTNDYSFQWTTQGSCTAGLLHFGLAHHAETVDTKTAAVVSGMSHLESTTRGAMVPLVALPSSSSFIQWKLLEPTLVPAGMFPRQRPSADRVVKTNLLKHLTTDINTPWPSLPLDGSYYFNGKTAQKYASLCLMASDPAIVGLNNTSLLETCRTKLETLLQPFLHNKWRHKLVYDTVYKGIVSSEGFDKKDMNADFGNTMYNDHHYHFGYWIAATAITNVVHPTMPGLASLNARASFLIRDVANDNALDAAFPRFRAFDWFRGHSYSHGVTALGDGKDQESTSEDINFHYGVMLFGQATGQPAIERLGRLMLTLNTRATQTYFLMDSTNRIHPPTIRANKVTGIVFSNKVDYTMRGSSTAARHCIHGRQMTPVSPATEFVRRKRFVDEEWTDVLSTLHVVE</sequence>
<feature type="domain" description="Glycosyl hydrolase family 81 C-terminal" evidence="11">
    <location>
        <begin position="386"/>
        <end position="685"/>
    </location>
</feature>
<keyword evidence="8" id="KW-0624">Polysaccharide degradation</keyword>
<evidence type="ECO:0000256" key="2">
    <source>
        <dbReference type="ARBA" id="ARBA00010730"/>
    </source>
</evidence>
<evidence type="ECO:0000256" key="9">
    <source>
        <dbReference type="SAM" id="SignalP"/>
    </source>
</evidence>
<keyword evidence="6" id="KW-0326">Glycosidase</keyword>
<dbReference type="GO" id="GO:0042973">
    <property type="term" value="F:glucan endo-1,3-beta-D-glucosidase activity"/>
    <property type="evidence" value="ECO:0007669"/>
    <property type="project" value="UniProtKB-EC"/>
</dbReference>
<evidence type="ECO:0000256" key="1">
    <source>
        <dbReference type="ARBA" id="ARBA00000382"/>
    </source>
</evidence>
<evidence type="ECO:0000256" key="4">
    <source>
        <dbReference type="ARBA" id="ARBA00022801"/>
    </source>
</evidence>
<feature type="chain" id="PRO_5033437064" description="glucan endo-1,3-beta-D-glucosidase" evidence="9">
    <location>
        <begin position="25"/>
        <end position="690"/>
    </location>
</feature>
<evidence type="ECO:0000256" key="5">
    <source>
        <dbReference type="ARBA" id="ARBA00023277"/>
    </source>
</evidence>
<dbReference type="Gene3D" id="2.70.98.30">
    <property type="entry name" value="Golgi alpha-mannosidase II, domain 4"/>
    <property type="match status" value="1"/>
</dbReference>
<evidence type="ECO:0000259" key="11">
    <source>
        <dbReference type="Pfam" id="PF17652"/>
    </source>
</evidence>
<dbReference type="AlphaFoldDB" id="A0A485KNM8"/>